<dbReference type="EMBL" id="CP097508">
    <property type="protein sequence ID" value="URE09609.1"/>
    <property type="molecule type" value="Genomic_DNA"/>
</dbReference>
<dbReference type="AlphaFoldDB" id="A0A9E7GCT0"/>
<dbReference type="OrthoDB" id="10599771at2759"/>
<sequence>MGVNSRSDRPTGSFPPTLAPHVKQRAPKGSLFYLSLRNTHSLPSDIDFKAGGVSSEHPTALPQSAAAFREHRRREQSHRRPELHEMTSLSRIRAAAPRDVMSDLSPQVRGDTNRPKKFETPGTTLHIVILHDVALYEPLRLRYVLTTRGTRCLESKPDTGLLAAETRPRASTIEPDKSSHLAEPQSKPRNGTFDAPSASAKPGAPCCELQLALSRCLRFRPRGVRLRSIQGPVAPDIVHSSAAGLIDSSEMSRRNLSVETEEADETSAMHGSSGACISSPQGMSMVTILSSTSTSISTSTSGDTRRHSRWRNAISLANQRCLHEELAFRDFLPSPPLECFAAPSTPLQRLKGELLSPFLV</sequence>
<protein>
    <submittedName>
        <fullName evidence="2">Uncharacterized protein</fullName>
    </submittedName>
</protein>
<feature type="region of interest" description="Disordered" evidence="1">
    <location>
        <begin position="159"/>
        <end position="201"/>
    </location>
</feature>
<evidence type="ECO:0000313" key="3">
    <source>
        <dbReference type="Proteomes" id="UP001055439"/>
    </source>
</evidence>
<reference evidence="2" key="1">
    <citation type="submission" date="2022-05" db="EMBL/GenBank/DDBJ databases">
        <title>The Musa troglodytarum L. genome provides insights into the mechanism of non-climacteric behaviour and enrichment of carotenoids.</title>
        <authorList>
            <person name="Wang J."/>
        </authorList>
    </citation>
    <scope>NUCLEOTIDE SEQUENCE</scope>
    <source>
        <tissue evidence="2">Leaf</tissue>
    </source>
</reference>
<evidence type="ECO:0000256" key="1">
    <source>
        <dbReference type="SAM" id="MobiDB-lite"/>
    </source>
</evidence>
<dbReference type="Proteomes" id="UP001055439">
    <property type="component" value="Chromosome 6"/>
</dbReference>
<keyword evidence="3" id="KW-1185">Reference proteome</keyword>
<proteinExistence type="predicted"/>
<name>A0A9E7GCT0_9LILI</name>
<feature type="region of interest" description="Disordered" evidence="1">
    <location>
        <begin position="1"/>
        <end position="25"/>
    </location>
</feature>
<organism evidence="2 3">
    <name type="scientific">Musa troglodytarum</name>
    <name type="common">fe'i banana</name>
    <dbReference type="NCBI Taxonomy" id="320322"/>
    <lineage>
        <taxon>Eukaryota</taxon>
        <taxon>Viridiplantae</taxon>
        <taxon>Streptophyta</taxon>
        <taxon>Embryophyta</taxon>
        <taxon>Tracheophyta</taxon>
        <taxon>Spermatophyta</taxon>
        <taxon>Magnoliopsida</taxon>
        <taxon>Liliopsida</taxon>
        <taxon>Zingiberales</taxon>
        <taxon>Musaceae</taxon>
        <taxon>Musa</taxon>
    </lineage>
</organism>
<accession>A0A9E7GCT0</accession>
<gene>
    <name evidence="2" type="ORF">MUK42_22168</name>
</gene>
<evidence type="ECO:0000313" key="2">
    <source>
        <dbReference type="EMBL" id="URE09609.1"/>
    </source>
</evidence>